<evidence type="ECO:0000313" key="1">
    <source>
        <dbReference type="EMBL" id="SMC89936.1"/>
    </source>
</evidence>
<evidence type="ECO:0000313" key="2">
    <source>
        <dbReference type="Proteomes" id="UP000192678"/>
    </source>
</evidence>
<evidence type="ECO:0008006" key="3">
    <source>
        <dbReference type="Google" id="ProtNLM"/>
    </source>
</evidence>
<name>A0A1W2CYC0_9SPHI</name>
<dbReference type="EMBL" id="FWYB01000005">
    <property type="protein sequence ID" value="SMC89936.1"/>
    <property type="molecule type" value="Genomic_DNA"/>
</dbReference>
<gene>
    <name evidence="1" type="ORF">SAMN04488101_10545</name>
</gene>
<sequence length="170" mass="19058">MMIWIGLLCNIFVPKGYFLRYREKKFLLKTLNITPMKKQITLVVAFLLIIASVSSCKKEEADSIKKNIVGRWKVAKIETTIAGSATVTYTGVASDFFEFRNNEENEVVISLNSNSYIGTYVVVVGERLNLTYNGKTRDAQVTSSSGSKLEFTATVQGATPQTTEKYYLIK</sequence>
<proteinExistence type="predicted"/>
<dbReference type="STRING" id="475255.SAMN04488101_10545"/>
<dbReference type="Proteomes" id="UP000192678">
    <property type="component" value="Unassembled WGS sequence"/>
</dbReference>
<protein>
    <recommendedName>
        <fullName evidence="3">Lipocalin-like domain-containing protein</fullName>
    </recommendedName>
</protein>
<keyword evidence="2" id="KW-1185">Reference proteome</keyword>
<organism evidence="1 2">
    <name type="scientific">Pedobacter nyackensis</name>
    <dbReference type="NCBI Taxonomy" id="475255"/>
    <lineage>
        <taxon>Bacteria</taxon>
        <taxon>Pseudomonadati</taxon>
        <taxon>Bacteroidota</taxon>
        <taxon>Sphingobacteriia</taxon>
        <taxon>Sphingobacteriales</taxon>
        <taxon>Sphingobacteriaceae</taxon>
        <taxon>Pedobacter</taxon>
    </lineage>
</organism>
<reference evidence="1 2" key="1">
    <citation type="submission" date="2017-04" db="EMBL/GenBank/DDBJ databases">
        <authorList>
            <person name="Afonso C.L."/>
            <person name="Miller P.J."/>
            <person name="Scott M.A."/>
            <person name="Spackman E."/>
            <person name="Goraichik I."/>
            <person name="Dimitrov K.M."/>
            <person name="Suarez D.L."/>
            <person name="Swayne D.E."/>
        </authorList>
    </citation>
    <scope>NUCLEOTIDE SEQUENCE [LARGE SCALE GENOMIC DNA]</scope>
    <source>
        <strain evidence="1 2">DSM 19625</strain>
    </source>
</reference>
<dbReference type="AlphaFoldDB" id="A0A1W2CYC0"/>
<accession>A0A1W2CYC0</accession>